<name>A0A6N3BDW3_9FIRM</name>
<proteinExistence type="predicted"/>
<evidence type="ECO:0000313" key="2">
    <source>
        <dbReference type="EMBL" id="VYU00758.1"/>
    </source>
</evidence>
<feature type="region of interest" description="Disordered" evidence="1">
    <location>
        <begin position="42"/>
        <end position="65"/>
    </location>
</feature>
<sequence length="82" mass="9414">MKIRKVDDKPMVIHTKEKAKIHAHEPKGAKIKGSNIYTVERGPKTAGAKVTDTDRKKSYRKSTIHQSESKNWIVNTFSDKFF</sequence>
<accession>A0A6N3BDW3</accession>
<dbReference type="EMBL" id="CACRUM010000039">
    <property type="protein sequence ID" value="VYU00758.1"/>
    <property type="molecule type" value="Genomic_DNA"/>
</dbReference>
<evidence type="ECO:0000256" key="1">
    <source>
        <dbReference type="SAM" id="MobiDB-lite"/>
    </source>
</evidence>
<reference evidence="2" key="1">
    <citation type="submission" date="2019-11" db="EMBL/GenBank/DDBJ databases">
        <authorList>
            <person name="Feng L."/>
        </authorList>
    </citation>
    <scope>NUCLEOTIDE SEQUENCE</scope>
    <source>
        <strain evidence="2">RintestinalisLFYP67</strain>
    </source>
</reference>
<organism evidence="2">
    <name type="scientific">Roseburia intestinalis</name>
    <dbReference type="NCBI Taxonomy" id="166486"/>
    <lineage>
        <taxon>Bacteria</taxon>
        <taxon>Bacillati</taxon>
        <taxon>Bacillota</taxon>
        <taxon>Clostridia</taxon>
        <taxon>Lachnospirales</taxon>
        <taxon>Lachnospiraceae</taxon>
        <taxon>Roseburia</taxon>
    </lineage>
</organism>
<dbReference type="AlphaFoldDB" id="A0A6N3BDW3"/>
<protein>
    <submittedName>
        <fullName evidence="2">Uncharacterized protein</fullName>
    </submittedName>
</protein>
<gene>
    <name evidence="2" type="ORF">RILFYP67_00830</name>
</gene>